<dbReference type="EnsemblMetazoa" id="GMOY010110-RA">
    <property type="protein sequence ID" value="GMOY010110-PA"/>
    <property type="gene ID" value="GMOY010110"/>
</dbReference>
<proteinExistence type="predicted"/>
<dbReference type="VEuPathDB" id="VectorBase:GMOY010110"/>
<keyword evidence="2" id="KW-1185">Reference proteome</keyword>
<name>A0A1B0G9X3_GLOMM</name>
<protein>
    <submittedName>
        <fullName evidence="1">Uncharacterized protein</fullName>
    </submittedName>
</protein>
<organism evidence="1 2">
    <name type="scientific">Glossina morsitans morsitans</name>
    <name type="common">Savannah tsetse fly</name>
    <dbReference type="NCBI Taxonomy" id="37546"/>
    <lineage>
        <taxon>Eukaryota</taxon>
        <taxon>Metazoa</taxon>
        <taxon>Ecdysozoa</taxon>
        <taxon>Arthropoda</taxon>
        <taxon>Hexapoda</taxon>
        <taxon>Insecta</taxon>
        <taxon>Pterygota</taxon>
        <taxon>Neoptera</taxon>
        <taxon>Endopterygota</taxon>
        <taxon>Diptera</taxon>
        <taxon>Brachycera</taxon>
        <taxon>Muscomorpha</taxon>
        <taxon>Hippoboscoidea</taxon>
        <taxon>Glossinidae</taxon>
        <taxon>Glossina</taxon>
    </lineage>
</organism>
<evidence type="ECO:0000313" key="2">
    <source>
        <dbReference type="Proteomes" id="UP000092444"/>
    </source>
</evidence>
<dbReference type="AlphaFoldDB" id="A0A1B0G9X3"/>
<accession>A0A1B0G9X3</accession>
<sequence>MTKNNDFYHSNIVMRHFFVDDLTSGGCLIDQEVKVRREVTSPLQKNGFIIRKWFSNDEAVLCDILLSDRASTVRSGNTPNISVNNVVLVKNESVPTLKW</sequence>
<dbReference type="Proteomes" id="UP000092444">
    <property type="component" value="Unassembled WGS sequence"/>
</dbReference>
<reference evidence="1" key="1">
    <citation type="submission" date="2020-05" db="UniProtKB">
        <authorList>
            <consortium name="EnsemblMetazoa"/>
        </authorList>
    </citation>
    <scope>IDENTIFICATION</scope>
    <source>
        <strain evidence="1">Yale</strain>
    </source>
</reference>
<evidence type="ECO:0000313" key="1">
    <source>
        <dbReference type="EnsemblMetazoa" id="GMOY010110-PA"/>
    </source>
</evidence>
<dbReference type="EMBL" id="CCAG010019338">
    <property type="status" value="NOT_ANNOTATED_CDS"/>
    <property type="molecule type" value="Genomic_DNA"/>
</dbReference>